<keyword evidence="2" id="KW-1185">Reference proteome</keyword>
<name>A0A1J8PLJ3_9AGAM</name>
<reference evidence="1 2" key="1">
    <citation type="submission" date="2016-03" db="EMBL/GenBank/DDBJ databases">
        <title>Comparative genomics of the ectomycorrhizal sister species Rhizopogon vinicolor and Rhizopogon vesiculosus (Basidiomycota: Boletales) reveals a divergence of the mating type B locus.</title>
        <authorList>
            <person name="Mujic A.B."/>
            <person name="Kuo A."/>
            <person name="Tritt A."/>
            <person name="Lipzen A."/>
            <person name="Chen C."/>
            <person name="Johnson J."/>
            <person name="Sharma A."/>
            <person name="Barry K."/>
            <person name="Grigoriev I.V."/>
            <person name="Spatafora J.W."/>
        </authorList>
    </citation>
    <scope>NUCLEOTIDE SEQUENCE [LARGE SCALE GENOMIC DNA]</scope>
    <source>
        <strain evidence="1 2">AM-OR11-056</strain>
    </source>
</reference>
<dbReference type="OrthoDB" id="2691265at2759"/>
<comment type="caution">
    <text evidence="1">The sequence shown here is derived from an EMBL/GenBank/DDBJ whole genome shotgun (WGS) entry which is preliminary data.</text>
</comment>
<dbReference type="EMBL" id="LVVM01005650">
    <property type="protein sequence ID" value="OJA10022.1"/>
    <property type="molecule type" value="Genomic_DNA"/>
</dbReference>
<evidence type="ECO:0000313" key="1">
    <source>
        <dbReference type="EMBL" id="OJA10022.1"/>
    </source>
</evidence>
<gene>
    <name evidence="1" type="ORF">AZE42_12882</name>
</gene>
<dbReference type="AlphaFoldDB" id="A0A1J8PLJ3"/>
<protein>
    <submittedName>
        <fullName evidence="1">Uncharacterized protein</fullName>
    </submittedName>
</protein>
<sequence length="79" mass="8909">MALEAIEKLLQSEKTTFIGGSSGLQAKRACTIQSHLALINVQPKVMDLHWQWGGRQLHSWTHNWVLKQELPQSLAGQYA</sequence>
<evidence type="ECO:0000313" key="2">
    <source>
        <dbReference type="Proteomes" id="UP000183567"/>
    </source>
</evidence>
<dbReference type="Proteomes" id="UP000183567">
    <property type="component" value="Unassembled WGS sequence"/>
</dbReference>
<proteinExistence type="predicted"/>
<organism evidence="1 2">
    <name type="scientific">Rhizopogon vesiculosus</name>
    <dbReference type="NCBI Taxonomy" id="180088"/>
    <lineage>
        <taxon>Eukaryota</taxon>
        <taxon>Fungi</taxon>
        <taxon>Dikarya</taxon>
        <taxon>Basidiomycota</taxon>
        <taxon>Agaricomycotina</taxon>
        <taxon>Agaricomycetes</taxon>
        <taxon>Agaricomycetidae</taxon>
        <taxon>Boletales</taxon>
        <taxon>Suillineae</taxon>
        <taxon>Rhizopogonaceae</taxon>
        <taxon>Rhizopogon</taxon>
    </lineage>
</organism>
<accession>A0A1J8PLJ3</accession>